<dbReference type="GO" id="GO:0016787">
    <property type="term" value="F:hydrolase activity"/>
    <property type="evidence" value="ECO:0007669"/>
    <property type="project" value="UniProtKB-KW"/>
</dbReference>
<dbReference type="PANTHER" id="PTHR41252">
    <property type="entry name" value="BLR2505 PROTEIN"/>
    <property type="match status" value="1"/>
</dbReference>
<dbReference type="Proteomes" id="UP000188929">
    <property type="component" value="Unassembled WGS sequence"/>
</dbReference>
<evidence type="ECO:0000259" key="1">
    <source>
        <dbReference type="Pfam" id="PF12680"/>
    </source>
</evidence>
<proteinExistence type="predicted"/>
<keyword evidence="3" id="KW-1185">Reference proteome</keyword>
<organism evidence="2 3">
    <name type="scientific">Pseudofrankia asymbiotica</name>
    <dbReference type="NCBI Taxonomy" id="1834516"/>
    <lineage>
        <taxon>Bacteria</taxon>
        <taxon>Bacillati</taxon>
        <taxon>Actinomycetota</taxon>
        <taxon>Actinomycetes</taxon>
        <taxon>Frankiales</taxon>
        <taxon>Frankiaceae</taxon>
        <taxon>Pseudofrankia</taxon>
    </lineage>
</organism>
<dbReference type="InterPro" id="IPR032710">
    <property type="entry name" value="NTF2-like_dom_sf"/>
</dbReference>
<name>A0A1V2I7A0_9ACTN</name>
<dbReference type="InterPro" id="IPR037401">
    <property type="entry name" value="SnoaL-like"/>
</dbReference>
<dbReference type="SUPFAM" id="SSF54427">
    <property type="entry name" value="NTF2-like"/>
    <property type="match status" value="1"/>
</dbReference>
<dbReference type="PANTHER" id="PTHR41252:SF1">
    <property type="entry name" value="BLR2505 PROTEIN"/>
    <property type="match status" value="1"/>
</dbReference>
<gene>
    <name evidence="2" type="ORF">BL253_21815</name>
</gene>
<evidence type="ECO:0000313" key="3">
    <source>
        <dbReference type="Proteomes" id="UP000188929"/>
    </source>
</evidence>
<accession>A0A1V2I7A0</accession>
<reference evidence="3" key="1">
    <citation type="submission" date="2016-10" db="EMBL/GenBank/DDBJ databases">
        <title>Frankia sp. NRRL B-16386 Genome sequencing.</title>
        <authorList>
            <person name="Ghodhbane-Gtari F."/>
            <person name="Swanson E."/>
            <person name="Gueddou A."/>
            <person name="Hezbri K."/>
            <person name="Ktari K."/>
            <person name="Nouioui I."/>
            <person name="Morris K."/>
            <person name="Simpson S."/>
            <person name="Abebe-Akele F."/>
            <person name="Thomas K."/>
            <person name="Gtari M."/>
            <person name="Tisa L.S."/>
        </authorList>
    </citation>
    <scope>NUCLEOTIDE SEQUENCE [LARGE SCALE GENOMIC DNA]</scope>
    <source>
        <strain evidence="3">NRRL B-16386</strain>
    </source>
</reference>
<dbReference type="Pfam" id="PF12680">
    <property type="entry name" value="SnoaL_2"/>
    <property type="match status" value="1"/>
</dbReference>
<dbReference type="STRING" id="1834516.BL253_21815"/>
<protein>
    <submittedName>
        <fullName evidence="2">Limonene-1,2-epoxide hydrolase</fullName>
    </submittedName>
</protein>
<dbReference type="Gene3D" id="3.10.450.50">
    <property type="match status" value="1"/>
</dbReference>
<dbReference type="EMBL" id="MOMC01000045">
    <property type="protein sequence ID" value="ONH27529.1"/>
    <property type="molecule type" value="Genomic_DNA"/>
</dbReference>
<comment type="caution">
    <text evidence="2">The sequence shown here is derived from an EMBL/GenBank/DDBJ whole genome shotgun (WGS) entry which is preliminary data.</text>
</comment>
<dbReference type="RefSeq" id="WP_076819039.1">
    <property type="nucleotide sequence ID" value="NZ_MOMC01000045.1"/>
</dbReference>
<sequence>MTTETTRAAVADYVAALRRGDVDALRASFAPKATWTIRGDLPVAGTWTGADEILDGFLAQVVATLDPTVPVTQTLHRIIADGEHAVAEWTSHAQARDGTPYDNDYAVVFQVRDGLITSVTEYCDTSYMKRVLFEQ</sequence>
<feature type="domain" description="SnoaL-like" evidence="1">
    <location>
        <begin position="10"/>
        <end position="118"/>
    </location>
</feature>
<dbReference type="OrthoDB" id="6657864at2"/>
<evidence type="ECO:0000313" key="2">
    <source>
        <dbReference type="EMBL" id="ONH27529.1"/>
    </source>
</evidence>
<dbReference type="AlphaFoldDB" id="A0A1V2I7A0"/>
<keyword evidence="2" id="KW-0378">Hydrolase</keyword>